<dbReference type="SUPFAM" id="SSF51445">
    <property type="entry name" value="(Trans)glycosidases"/>
    <property type="match status" value="1"/>
</dbReference>
<gene>
    <name evidence="8" type="ORF">ENN90_15525</name>
</gene>
<feature type="active site" description="Proton donor" evidence="4">
    <location>
        <position position="308"/>
    </location>
</feature>
<dbReference type="EMBL" id="DSDK01000870">
    <property type="protein sequence ID" value="HDR53005.1"/>
    <property type="molecule type" value="Genomic_DNA"/>
</dbReference>
<reference evidence="8" key="1">
    <citation type="journal article" date="2020" name="mSystems">
        <title>Genome- and Community-Level Interaction Insights into Carbon Utilization and Element Cycling Functions of Hydrothermarchaeota in Hydrothermal Sediment.</title>
        <authorList>
            <person name="Zhou Z."/>
            <person name="Liu Y."/>
            <person name="Xu W."/>
            <person name="Pan J."/>
            <person name="Luo Z.H."/>
            <person name="Li M."/>
        </authorList>
    </citation>
    <scope>NUCLEOTIDE SEQUENCE [LARGE SCALE GENOMIC DNA]</scope>
    <source>
        <strain evidence="8">SpSt-1217</strain>
    </source>
</reference>
<dbReference type="SUPFAM" id="SSF49785">
    <property type="entry name" value="Galactose-binding domain-like"/>
    <property type="match status" value="1"/>
</dbReference>
<sequence>MKNRFKKSKKIILLAGLLIFMNHFLSAQIFEAENATLTGGAEKIADENASGGFYVAQKDGHLSWELDLQEDAFYNIYIHASAPSGGKTNTFSVNNARVDFRLNQTSEFITQKVVGSLKLAAGNHSVKILKSWGWINVDYIEFVIVDPSDRFNINKSLVTPDPTENTARLYQFLYDNYGKKIISGAMTLNSMDEINWLKANTGKEPGLIGLDFMHCGRGYSWYNNEEPINDARKYYNRNGIPAFCWHWRDPLRNTEAFYTKDTNFDVSKINDTNSPEYIAIINDIDYISGLLKKLQNDDVPVLWRPLHEASGGWFWWGAKGPELCKKLYHLMYDRMVNHHGLKNLIWVWTSQQDDYDWYPGDDVVDMVGRDIYKDGDHSSQILEFNKLNDDYGGKKMITLSECGSFPDADNLVADGAAWSYFMPWYGDFVRDGKYNSLDLWKKMFAHNYVLTLDEMPDLKSYTTQEGTWRSELYPENWQPGFMEGQGRFLHDFSYAGYHQGEKEIPFITENVVDVTQPPYNADNSGETYATTAIQQALDDVGLAGGGVVYLPAGTYKVNPGNSDNALRIRYSNTVLRGAGTDSTFIYNDATFMRQKNIIWMMGEWCTWSNPLGTTVKLRHDLLYPTRIIPVESTSGFKKGDEIILRSGETAAFIEEHNMAGIWTDWATRVMFLRTIDSIDVEKKLIYIDSPTRYFMKLRDNARIYHAKEHIKESGIENLSIGNRQNGKSGWDEEDYSTQGNGAYDVHASHAIILKYAQNCWVKNVNTYKPETNTEDFHVLSNCLLLEQCRGITVDSCFFQKPQYEGGGGNGYMFILQSNDCLIKNSRANHSRHNYDFKFPHSNGNVIHNCIAENSKYSSDFHMYLSMANLFDVTTVNGDYLESTFRPWGGNVIHGYSSTQSVFYNTIGLNYHPSRDYIIESRQFKHGYIIGTSGEANRVKLDPVNGTINGYTYSTSPRDWAEGIGEGESLYPQSLYLDQLEKRLNDSTGLAKYEVTIKVMHEFTGEPLSGCEIKLTDNLKETSISGTTVFQDVSSLLIIDLEKSGFYSVNNNQLTIFSDTTLVFRLTPEEYNVTIKVQDEKTGETFEGTLVTFNGINGVTNQLGEVRFQAYHGEFPFSVNKTSYQNLDGILTVESDTVFIFYLTRTSATLKFRLREGTTPVNNATVILNSDTLVSTSLGLATFRELTVGENYDDLIFKGGYDDLAGSLILEKDTTIELQMQPYATSLSDATTKNKLKIWPNPVKDFLYVSTSSTSSLENKIRITGINGTSLKTISYTGNFLKIDLSNIKPGIYNIEINTDGWFENRLFIKI</sequence>
<dbReference type="SUPFAM" id="SSF51126">
    <property type="entry name" value="Pectin lyase-like"/>
    <property type="match status" value="1"/>
</dbReference>
<dbReference type="Gene3D" id="2.160.20.10">
    <property type="entry name" value="Single-stranded right-handed beta-helix, Pectin lyase-like"/>
    <property type="match status" value="1"/>
</dbReference>
<dbReference type="GO" id="GO:0030246">
    <property type="term" value="F:carbohydrate binding"/>
    <property type="evidence" value="ECO:0007669"/>
    <property type="project" value="InterPro"/>
</dbReference>
<keyword evidence="3 4" id="KW-0326">Glycosidase</keyword>
<dbReference type="InterPro" id="IPR022790">
    <property type="entry name" value="GH26_dom"/>
</dbReference>
<comment type="similarity">
    <text evidence="1 4">Belongs to the glycosyl hydrolase 26 family.</text>
</comment>
<dbReference type="Gene3D" id="2.60.120.260">
    <property type="entry name" value="Galactose-binding domain-like"/>
    <property type="match status" value="1"/>
</dbReference>
<accession>A0A831LXL1</accession>
<dbReference type="Pfam" id="PF16990">
    <property type="entry name" value="CBM_35"/>
    <property type="match status" value="1"/>
</dbReference>
<dbReference type="Pfam" id="PF18962">
    <property type="entry name" value="Por_Secre_tail"/>
    <property type="match status" value="1"/>
</dbReference>
<name>A0A831LXL1_9BACT</name>
<evidence type="ECO:0000259" key="6">
    <source>
        <dbReference type="PROSITE" id="PS50206"/>
    </source>
</evidence>
<dbReference type="InterPro" id="IPR012334">
    <property type="entry name" value="Pectin_lyas_fold"/>
</dbReference>
<organism evidence="8">
    <name type="scientific">Mariniphaga anaerophila</name>
    <dbReference type="NCBI Taxonomy" id="1484053"/>
    <lineage>
        <taxon>Bacteria</taxon>
        <taxon>Pseudomonadati</taxon>
        <taxon>Bacteroidota</taxon>
        <taxon>Bacteroidia</taxon>
        <taxon>Marinilabiliales</taxon>
        <taxon>Prolixibacteraceae</taxon>
        <taxon>Mariniphaga</taxon>
    </lineage>
</organism>
<dbReference type="InterPro" id="IPR017853">
    <property type="entry name" value="GH"/>
</dbReference>
<dbReference type="PRINTS" id="PR00739">
    <property type="entry name" value="GLHYDRLASE26"/>
</dbReference>
<dbReference type="InterPro" id="IPR026444">
    <property type="entry name" value="Secre_tail"/>
</dbReference>
<dbReference type="InterPro" id="IPR008979">
    <property type="entry name" value="Galactose-bd-like_sf"/>
</dbReference>
<dbReference type="Gene3D" id="3.20.20.80">
    <property type="entry name" value="Glycosidases"/>
    <property type="match status" value="1"/>
</dbReference>
<dbReference type="PROSITE" id="PS51764">
    <property type="entry name" value="GH26"/>
    <property type="match status" value="1"/>
</dbReference>
<dbReference type="InterPro" id="IPR000805">
    <property type="entry name" value="Glyco_hydro_26"/>
</dbReference>
<dbReference type="InterPro" id="IPR011050">
    <property type="entry name" value="Pectin_lyase_fold/virulence"/>
</dbReference>
<dbReference type="InterPro" id="IPR001763">
    <property type="entry name" value="Rhodanese-like_dom"/>
</dbReference>
<dbReference type="InterPro" id="IPR024535">
    <property type="entry name" value="RHGA/B-epi-like_pectate_lyase"/>
</dbReference>
<proteinExistence type="inferred from homology"/>
<evidence type="ECO:0000256" key="4">
    <source>
        <dbReference type="PROSITE-ProRule" id="PRU01100"/>
    </source>
</evidence>
<evidence type="ECO:0000313" key="8">
    <source>
        <dbReference type="EMBL" id="HDR53005.1"/>
    </source>
</evidence>
<feature type="active site" description="Nucleophile" evidence="4">
    <location>
        <position position="401"/>
    </location>
</feature>
<evidence type="ECO:0000256" key="5">
    <source>
        <dbReference type="SAM" id="SignalP"/>
    </source>
</evidence>
<keyword evidence="5" id="KW-0732">Signal</keyword>
<feature type="domain" description="GH26" evidence="7">
    <location>
        <begin position="164"/>
        <end position="453"/>
    </location>
</feature>
<evidence type="ECO:0000256" key="3">
    <source>
        <dbReference type="ARBA" id="ARBA00023295"/>
    </source>
</evidence>
<dbReference type="NCBIfam" id="TIGR04183">
    <property type="entry name" value="Por_Secre_tail"/>
    <property type="match status" value="1"/>
</dbReference>
<dbReference type="PANTHER" id="PTHR40079">
    <property type="entry name" value="MANNAN ENDO-1,4-BETA-MANNOSIDASE E-RELATED"/>
    <property type="match status" value="1"/>
</dbReference>
<dbReference type="Pfam" id="PF12708">
    <property type="entry name" value="Pect-lyase_RHGA_epim"/>
    <property type="match status" value="1"/>
</dbReference>
<evidence type="ECO:0000256" key="1">
    <source>
        <dbReference type="ARBA" id="ARBA00007754"/>
    </source>
</evidence>
<comment type="caution">
    <text evidence="8">The sequence shown here is derived from an EMBL/GenBank/DDBJ whole genome shotgun (WGS) entry which is preliminary data.</text>
</comment>
<dbReference type="GO" id="GO:0006080">
    <property type="term" value="P:substituted mannan metabolic process"/>
    <property type="evidence" value="ECO:0007669"/>
    <property type="project" value="InterPro"/>
</dbReference>
<feature type="chain" id="PRO_5032620666" evidence="5">
    <location>
        <begin position="28"/>
        <end position="1310"/>
    </location>
</feature>
<feature type="domain" description="Rhodanese" evidence="6">
    <location>
        <begin position="311"/>
        <end position="325"/>
    </location>
</feature>
<dbReference type="PROSITE" id="PS50206">
    <property type="entry name" value="RHODANESE_3"/>
    <property type="match status" value="1"/>
</dbReference>
<evidence type="ECO:0000256" key="2">
    <source>
        <dbReference type="ARBA" id="ARBA00022801"/>
    </source>
</evidence>
<protein>
    <submittedName>
        <fullName evidence="8">T9SS type A sorting domain-containing protein</fullName>
    </submittedName>
</protein>
<dbReference type="Proteomes" id="UP000886047">
    <property type="component" value="Unassembled WGS sequence"/>
</dbReference>
<keyword evidence="2 4" id="KW-0378">Hydrolase</keyword>
<dbReference type="InterPro" id="IPR005084">
    <property type="entry name" value="CBM6"/>
</dbReference>
<feature type="signal peptide" evidence="5">
    <location>
        <begin position="1"/>
        <end position="27"/>
    </location>
</feature>
<dbReference type="PANTHER" id="PTHR40079:SF4">
    <property type="entry name" value="GH26 DOMAIN-CONTAINING PROTEIN-RELATED"/>
    <property type="match status" value="1"/>
</dbReference>
<dbReference type="Pfam" id="PF02156">
    <property type="entry name" value="Glyco_hydro_26"/>
    <property type="match status" value="1"/>
</dbReference>
<dbReference type="GO" id="GO:0016985">
    <property type="term" value="F:mannan endo-1,4-beta-mannosidase activity"/>
    <property type="evidence" value="ECO:0007669"/>
    <property type="project" value="InterPro"/>
</dbReference>
<evidence type="ECO:0000259" key="7">
    <source>
        <dbReference type="PROSITE" id="PS51764"/>
    </source>
</evidence>